<evidence type="ECO:0000256" key="1">
    <source>
        <dbReference type="SAM" id="MobiDB-lite"/>
    </source>
</evidence>
<dbReference type="PANTHER" id="PTHR10857:SF131">
    <property type="entry name" value="COPINE C-TERMINAL DOMAIN-CONTAINING PROTEIN"/>
    <property type="match status" value="1"/>
</dbReference>
<feature type="region of interest" description="Disordered" evidence="1">
    <location>
        <begin position="173"/>
        <end position="195"/>
    </location>
</feature>
<dbReference type="Pfam" id="PF07002">
    <property type="entry name" value="Copine"/>
    <property type="match status" value="1"/>
</dbReference>
<protein>
    <submittedName>
        <fullName evidence="3">Copine domain-containing protein</fullName>
    </submittedName>
</protein>
<feature type="compositionally biased region" description="Polar residues" evidence="1">
    <location>
        <begin position="173"/>
        <end position="193"/>
    </location>
</feature>
<reference evidence="3 4" key="1">
    <citation type="submission" date="2019-10" db="EMBL/GenBank/DDBJ databases">
        <title>Assembly and Annotation for the nematode Trichostrongylus colubriformis.</title>
        <authorList>
            <person name="Martin J."/>
        </authorList>
    </citation>
    <scope>NUCLEOTIDE SEQUENCE [LARGE SCALE GENOMIC DNA]</scope>
    <source>
        <strain evidence="3">G859</strain>
        <tissue evidence="3">Whole worm</tissue>
    </source>
</reference>
<dbReference type="GO" id="GO:0005886">
    <property type="term" value="C:plasma membrane"/>
    <property type="evidence" value="ECO:0007669"/>
    <property type="project" value="TreeGrafter"/>
</dbReference>
<evidence type="ECO:0000313" key="4">
    <source>
        <dbReference type="Proteomes" id="UP001331761"/>
    </source>
</evidence>
<gene>
    <name evidence="3" type="ORF">GCK32_015289</name>
</gene>
<dbReference type="SUPFAM" id="SSF53300">
    <property type="entry name" value="vWA-like"/>
    <property type="match status" value="1"/>
</dbReference>
<accession>A0AAN8G1K2</accession>
<dbReference type="PANTHER" id="PTHR10857">
    <property type="entry name" value="COPINE"/>
    <property type="match status" value="1"/>
</dbReference>
<evidence type="ECO:0000313" key="3">
    <source>
        <dbReference type="EMBL" id="KAK5985422.1"/>
    </source>
</evidence>
<proteinExistence type="predicted"/>
<comment type="caution">
    <text evidence="3">The sequence shown here is derived from an EMBL/GenBank/DDBJ whole genome shotgun (WGS) entry which is preliminary data.</text>
</comment>
<dbReference type="GO" id="GO:0005544">
    <property type="term" value="F:calcium-dependent phospholipid binding"/>
    <property type="evidence" value="ECO:0007669"/>
    <property type="project" value="InterPro"/>
</dbReference>
<organism evidence="3 4">
    <name type="scientific">Trichostrongylus colubriformis</name>
    <name type="common">Black scour worm</name>
    <dbReference type="NCBI Taxonomy" id="6319"/>
    <lineage>
        <taxon>Eukaryota</taxon>
        <taxon>Metazoa</taxon>
        <taxon>Ecdysozoa</taxon>
        <taxon>Nematoda</taxon>
        <taxon>Chromadorea</taxon>
        <taxon>Rhabditida</taxon>
        <taxon>Rhabditina</taxon>
        <taxon>Rhabditomorpha</taxon>
        <taxon>Strongyloidea</taxon>
        <taxon>Trichostrongylidae</taxon>
        <taxon>Trichostrongylus</taxon>
    </lineage>
</organism>
<dbReference type="EMBL" id="WIXE01001763">
    <property type="protein sequence ID" value="KAK5985422.1"/>
    <property type="molecule type" value="Genomic_DNA"/>
</dbReference>
<dbReference type="InterPro" id="IPR010734">
    <property type="entry name" value="Copine_C"/>
</dbReference>
<sequence>NLETDPTCTGIDGVVTAFRNTYMQTQPCTSAHFAHVIYHVAKIAQLSASRPEQIRPQYHILNVITRGAIDDIKETVQAAIFASKAPISVIFMGIGDRNLDEIERLGAGGKRLVFQGRKTDRDNLHYVNMTKVLLECDGSMDESKFTLSEKSLYQIPRQVATYFTKNGIVPVESNNPPTRKTSSETVYRPSTAQEVDESECCQRSATDHNSPEVPVVSVPPYAQENYEFFHRKTPSLNRNLRSMTITGDSVRHY</sequence>
<dbReference type="AlphaFoldDB" id="A0AAN8G1K2"/>
<dbReference type="Proteomes" id="UP001331761">
    <property type="component" value="Unassembled WGS sequence"/>
</dbReference>
<dbReference type="InterPro" id="IPR045052">
    <property type="entry name" value="Copine"/>
</dbReference>
<feature type="domain" description="Copine C-terminal" evidence="2">
    <location>
        <begin position="3"/>
        <end position="168"/>
    </location>
</feature>
<feature type="non-terminal residue" evidence="3">
    <location>
        <position position="1"/>
    </location>
</feature>
<keyword evidence="4" id="KW-1185">Reference proteome</keyword>
<dbReference type="InterPro" id="IPR036465">
    <property type="entry name" value="vWFA_dom_sf"/>
</dbReference>
<evidence type="ECO:0000259" key="2">
    <source>
        <dbReference type="Pfam" id="PF07002"/>
    </source>
</evidence>
<name>A0AAN8G1K2_TRICO</name>
<dbReference type="GO" id="GO:0071277">
    <property type="term" value="P:cellular response to calcium ion"/>
    <property type="evidence" value="ECO:0007669"/>
    <property type="project" value="TreeGrafter"/>
</dbReference>